<dbReference type="Gene3D" id="3.40.710.10">
    <property type="entry name" value="DD-peptidase/beta-lactamase superfamily"/>
    <property type="match status" value="2"/>
</dbReference>
<dbReference type="Proteomes" id="UP000269019">
    <property type="component" value="Chromosome"/>
</dbReference>
<dbReference type="InterPro" id="IPR000667">
    <property type="entry name" value="Peptidase_S13"/>
</dbReference>
<organism evidence="4 5">
    <name type="scientific">Corynebacterium choanae</name>
    <dbReference type="NCBI Taxonomy" id="1862358"/>
    <lineage>
        <taxon>Bacteria</taxon>
        <taxon>Bacillati</taxon>
        <taxon>Actinomycetota</taxon>
        <taxon>Actinomycetes</taxon>
        <taxon>Mycobacteriales</taxon>
        <taxon>Corynebacteriaceae</taxon>
        <taxon>Corynebacterium</taxon>
    </lineage>
</organism>
<dbReference type="InterPro" id="IPR012338">
    <property type="entry name" value="Beta-lactam/transpept-like"/>
</dbReference>
<evidence type="ECO:0000256" key="1">
    <source>
        <dbReference type="ARBA" id="ARBA00006096"/>
    </source>
</evidence>
<evidence type="ECO:0000313" key="5">
    <source>
        <dbReference type="Proteomes" id="UP000269019"/>
    </source>
</evidence>
<feature type="compositionally biased region" description="Polar residues" evidence="3">
    <location>
        <begin position="289"/>
        <end position="306"/>
    </location>
</feature>
<keyword evidence="4" id="KW-0121">Carboxypeptidase</keyword>
<evidence type="ECO:0000256" key="2">
    <source>
        <dbReference type="ARBA" id="ARBA00022801"/>
    </source>
</evidence>
<dbReference type="OrthoDB" id="56883at2"/>
<keyword evidence="5" id="KW-1185">Reference proteome</keyword>
<reference evidence="4 5" key="1">
    <citation type="submission" date="2018-11" db="EMBL/GenBank/DDBJ databases">
        <authorList>
            <person name="Kleinhagauer T."/>
            <person name="Glaeser S.P."/>
            <person name="Spergser J."/>
            <person name="Ruckert C."/>
            <person name="Kaempfer P."/>
            <person name="Busse H.-J."/>
        </authorList>
    </citation>
    <scope>NUCLEOTIDE SEQUENCE [LARGE SCALE GENOMIC DNA]</scope>
    <source>
        <strain evidence="4 5">200CH</strain>
    </source>
</reference>
<dbReference type="GO" id="GO:0006508">
    <property type="term" value="P:proteolysis"/>
    <property type="evidence" value="ECO:0007669"/>
    <property type="project" value="InterPro"/>
</dbReference>
<keyword evidence="4" id="KW-0645">Protease</keyword>
<dbReference type="EC" id="3.4.16.4" evidence="4"/>
<dbReference type="SUPFAM" id="SSF56601">
    <property type="entry name" value="beta-lactamase/transpeptidase-like"/>
    <property type="match status" value="1"/>
</dbReference>
<dbReference type="PANTHER" id="PTHR30023">
    <property type="entry name" value="D-ALANYL-D-ALANINE CARBOXYPEPTIDASE"/>
    <property type="match status" value="1"/>
</dbReference>
<sequence length="493" mass="49819">MLPGITLGKGDGVQRGYMAIVAAAVAAVVAVGGVAAATGQLDRPLVVDPPRTLPPLPELPAPATIPLDPGQKHALAAALQEAAADPALGNFTAAVVDANTGELLVGINPRAARPASVTKLLTAAAGLWTLGEQYRIPTTVVAGVTPGEVILRGFGDPTLNEQRLTMLARDVLQTVDGPITAVAVDTSTYSPVTIAPSWHAEDIPGGFIAPVEPLMVAGGRVDGQPTGDVPRSMTPALDAGNQFAAILAREAAAMDNMFSGNGEPPAVVDLAPVRLLTAEEAASLPAYQPTPTGEQSSGNTATSASGQRALADGDNLLAVSYAPPLREVLAVMLEDSDNVLAETVGRQVALAQGVTAPDSAAAAAAVRQALAAHGITSDDLVLVDTSGLSDDNRINPQLLADLLQHTTSDRRLDALTDGLPVAGATGTLAGRYLALPGAGFVHAKTGTLIGVSSLAGTVSNPAGNAFVFAAIAEDTNALDARPALDRFASILAQ</sequence>
<dbReference type="GO" id="GO:0009002">
    <property type="term" value="F:serine-type D-Ala-D-Ala carboxypeptidase activity"/>
    <property type="evidence" value="ECO:0007669"/>
    <property type="project" value="UniProtKB-EC"/>
</dbReference>
<name>A0A3G6J3V1_9CORY</name>
<dbReference type="EMBL" id="CP033896">
    <property type="protein sequence ID" value="AZA12745.1"/>
    <property type="molecule type" value="Genomic_DNA"/>
</dbReference>
<gene>
    <name evidence="4" type="primary">dac</name>
    <name evidence="4" type="ORF">CCHOA_01585</name>
</gene>
<feature type="region of interest" description="Disordered" evidence="3">
    <location>
        <begin position="283"/>
        <end position="307"/>
    </location>
</feature>
<dbReference type="Pfam" id="PF02113">
    <property type="entry name" value="Peptidase_S13"/>
    <property type="match status" value="1"/>
</dbReference>
<evidence type="ECO:0000313" key="4">
    <source>
        <dbReference type="EMBL" id="AZA12745.1"/>
    </source>
</evidence>
<comment type="similarity">
    <text evidence="1">Belongs to the peptidase S13 family.</text>
</comment>
<dbReference type="NCBIfam" id="TIGR00666">
    <property type="entry name" value="PBP4"/>
    <property type="match status" value="1"/>
</dbReference>
<dbReference type="AlphaFoldDB" id="A0A3G6J3V1"/>
<dbReference type="GO" id="GO:0000270">
    <property type="term" value="P:peptidoglycan metabolic process"/>
    <property type="evidence" value="ECO:0007669"/>
    <property type="project" value="TreeGrafter"/>
</dbReference>
<accession>A0A3G6J3V1</accession>
<dbReference type="PRINTS" id="PR00922">
    <property type="entry name" value="DADACBPTASE3"/>
</dbReference>
<dbReference type="KEGG" id="ccho:CCHOA_01585"/>
<proteinExistence type="inferred from homology"/>
<dbReference type="PANTHER" id="PTHR30023:SF0">
    <property type="entry name" value="PENICILLIN-SENSITIVE CARBOXYPEPTIDASE A"/>
    <property type="match status" value="1"/>
</dbReference>
<protein>
    <submittedName>
        <fullName evidence="4">D-alanyl-D-alanine carboxypeptidase</fullName>
        <ecNumber evidence="4">3.4.16.4</ecNumber>
    </submittedName>
</protein>
<keyword evidence="2 4" id="KW-0378">Hydrolase</keyword>
<dbReference type="RefSeq" id="WP_123926017.1">
    <property type="nucleotide sequence ID" value="NZ_CP033896.1"/>
</dbReference>
<evidence type="ECO:0000256" key="3">
    <source>
        <dbReference type="SAM" id="MobiDB-lite"/>
    </source>
</evidence>